<proteinExistence type="predicted"/>
<evidence type="ECO:0000313" key="1">
    <source>
        <dbReference type="EMBL" id="SBT11372.1"/>
    </source>
</evidence>
<name>A0A1C3J880_9VIBR</name>
<keyword evidence="2" id="KW-1185">Reference proteome</keyword>
<protein>
    <submittedName>
        <fullName evidence="1">Uncharacterized protein</fullName>
    </submittedName>
</protein>
<accession>A0A1C3J880</accession>
<evidence type="ECO:0000313" key="2">
    <source>
        <dbReference type="Proteomes" id="UP000092819"/>
    </source>
</evidence>
<dbReference type="AlphaFoldDB" id="A0A1C3J880"/>
<organism evidence="1 2">
    <name type="scientific">Vibrio celticus</name>
    <dbReference type="NCBI Taxonomy" id="446372"/>
    <lineage>
        <taxon>Bacteria</taxon>
        <taxon>Pseudomonadati</taxon>
        <taxon>Pseudomonadota</taxon>
        <taxon>Gammaproteobacteria</taxon>
        <taxon>Vibrionales</taxon>
        <taxon>Vibrionaceae</taxon>
        <taxon>Vibrio</taxon>
    </lineage>
</organism>
<gene>
    <name evidence="1" type="ORF">VCE7224_00088</name>
</gene>
<reference evidence="2" key="1">
    <citation type="submission" date="2016-06" db="EMBL/GenBank/DDBJ databases">
        <authorList>
            <person name="Rodrigo-Torres L."/>
            <person name="Arahal D.R."/>
        </authorList>
    </citation>
    <scope>NUCLEOTIDE SEQUENCE [LARGE SCALE GENOMIC DNA]</scope>
    <source>
        <strain evidence="2">CECT 7224</strain>
    </source>
</reference>
<dbReference type="EMBL" id="FLQZ01000002">
    <property type="protein sequence ID" value="SBT11372.1"/>
    <property type="molecule type" value="Genomic_DNA"/>
</dbReference>
<dbReference type="Proteomes" id="UP000092819">
    <property type="component" value="Unassembled WGS sequence"/>
</dbReference>
<sequence>MGSFLIYRFSLTRYLSIYLDFDTCDQRITGLSIPRNQLVVIVLEDINLEVGLQYLD</sequence>